<gene>
    <name evidence="2" type="ORF">NX801_04880</name>
</gene>
<dbReference type="Proteomes" id="UP001431313">
    <property type="component" value="Unassembled WGS sequence"/>
</dbReference>
<organism evidence="2 3">
    <name type="scientific">Streptomyces pyxinae</name>
    <dbReference type="NCBI Taxonomy" id="2970734"/>
    <lineage>
        <taxon>Bacteria</taxon>
        <taxon>Bacillati</taxon>
        <taxon>Actinomycetota</taxon>
        <taxon>Actinomycetes</taxon>
        <taxon>Kitasatosporales</taxon>
        <taxon>Streptomycetaceae</taxon>
        <taxon>Streptomyces</taxon>
    </lineage>
</organism>
<dbReference type="RefSeq" id="WP_258785685.1">
    <property type="nucleotide sequence ID" value="NZ_JANUGQ010000003.1"/>
</dbReference>
<evidence type="ECO:0000313" key="2">
    <source>
        <dbReference type="EMBL" id="MCS0635002.1"/>
    </source>
</evidence>
<accession>A0ABT2CC60</accession>
<evidence type="ECO:0000313" key="3">
    <source>
        <dbReference type="Proteomes" id="UP001431313"/>
    </source>
</evidence>
<comment type="caution">
    <text evidence="2">The sequence shown here is derived from an EMBL/GenBank/DDBJ whole genome shotgun (WGS) entry which is preliminary data.</text>
</comment>
<name>A0ABT2CC60_9ACTN</name>
<keyword evidence="3" id="KW-1185">Reference proteome</keyword>
<evidence type="ECO:0000256" key="1">
    <source>
        <dbReference type="SAM" id="MobiDB-lite"/>
    </source>
</evidence>
<proteinExistence type="predicted"/>
<feature type="region of interest" description="Disordered" evidence="1">
    <location>
        <begin position="34"/>
        <end position="54"/>
    </location>
</feature>
<sequence>MDPITAAALAALAGGLGSEAGRQTWQELTALVRRPFRRGAGHGPDGDESLRISSGEPELTALEARAADPARAQAPATALGVRAALDGEFRAGLDAWWQRARADAGGEVHNSISGGTRNGPVIQGRDISGLTFLTRAPTAVGQGQSAAV</sequence>
<dbReference type="EMBL" id="JANUGQ010000003">
    <property type="protein sequence ID" value="MCS0635002.1"/>
    <property type="molecule type" value="Genomic_DNA"/>
</dbReference>
<protein>
    <submittedName>
        <fullName evidence="2">Uncharacterized protein</fullName>
    </submittedName>
</protein>
<reference evidence="2" key="1">
    <citation type="submission" date="2022-08" db="EMBL/GenBank/DDBJ databases">
        <authorList>
            <person name="Somphong A."/>
            <person name="Phongsopitanun W."/>
        </authorList>
    </citation>
    <scope>NUCLEOTIDE SEQUENCE</scope>
    <source>
        <strain evidence="2">LP05-1</strain>
    </source>
</reference>